<protein>
    <submittedName>
        <fullName evidence="2">Integrase</fullName>
    </submittedName>
</protein>
<dbReference type="RefSeq" id="WP_160029915.1">
    <property type="nucleotide sequence ID" value="NZ_CP041764.1"/>
</dbReference>
<dbReference type="EMBL" id="CP041764">
    <property type="protein sequence ID" value="QHA87946.1"/>
    <property type="molecule type" value="Genomic_DNA"/>
</dbReference>
<dbReference type="InterPro" id="IPR046668">
    <property type="entry name" value="DUF6538"/>
</dbReference>
<organism evidence="2 3">
    <name type="scientific">Serratia rhizosphaerae</name>
    <dbReference type="NCBI Taxonomy" id="2597702"/>
    <lineage>
        <taxon>Bacteria</taxon>
        <taxon>Pseudomonadati</taxon>
        <taxon>Pseudomonadota</taxon>
        <taxon>Gammaproteobacteria</taxon>
        <taxon>Enterobacterales</taxon>
        <taxon>Yersiniaceae</taxon>
        <taxon>Serratia</taxon>
    </lineage>
</organism>
<dbReference type="Proteomes" id="UP000430368">
    <property type="component" value="Chromosome"/>
</dbReference>
<name>A0ABX6GNU1_9GAMM</name>
<evidence type="ECO:0000259" key="1">
    <source>
        <dbReference type="Pfam" id="PF20172"/>
    </source>
</evidence>
<sequence>MIQPTKNRFGVYHIRKAVPKHLVAILGKREIKFTLDTKDVKEARERAPAKIIQIDLMLRLAEKQLAAEQTLTDADIELIAGVWASKTMQQDDLIGLTPSL</sequence>
<evidence type="ECO:0000313" key="3">
    <source>
        <dbReference type="Proteomes" id="UP000430368"/>
    </source>
</evidence>
<proteinExistence type="predicted"/>
<dbReference type="Pfam" id="PF20172">
    <property type="entry name" value="DUF6538"/>
    <property type="match status" value="1"/>
</dbReference>
<evidence type="ECO:0000313" key="2">
    <source>
        <dbReference type="EMBL" id="QHA87946.1"/>
    </source>
</evidence>
<gene>
    <name evidence="2" type="ORF">FO014_13780</name>
</gene>
<reference evidence="2 3" key="1">
    <citation type="submission" date="2019-07" db="EMBL/GenBank/DDBJ databases">
        <title>Serratia dokdonensis sp. nov., an elicitor of systemic resistance in Nicotiana Tabacum.</title>
        <authorList>
            <person name="Son J.-S."/>
            <person name="Hwang Y.-J."/>
            <person name="Lee S.-Y."/>
            <person name="Ghim S.-Y."/>
        </authorList>
    </citation>
    <scope>NUCLEOTIDE SEQUENCE [LARGE SCALE GENOMIC DNA]</scope>
    <source>
        <strain evidence="2 3">KUDC3025</strain>
    </source>
</reference>
<feature type="domain" description="DUF6538" evidence="1">
    <location>
        <begin position="7"/>
        <end position="57"/>
    </location>
</feature>
<keyword evidence="3" id="KW-1185">Reference proteome</keyword>
<accession>A0ABX6GNU1</accession>